<dbReference type="OMA" id="ISIHCDI"/>
<name>A0A8S1L5C0_PARPR</name>
<keyword evidence="2" id="KW-1185">Reference proteome</keyword>
<comment type="caution">
    <text evidence="1">The sequence shown here is derived from an EMBL/GenBank/DDBJ whole genome shotgun (WGS) entry which is preliminary data.</text>
</comment>
<proteinExistence type="predicted"/>
<evidence type="ECO:0000313" key="2">
    <source>
        <dbReference type="Proteomes" id="UP000688137"/>
    </source>
</evidence>
<sequence>MLPIVYATSYLNYPQLNLQQLYSIPTQYYNMIPTKVMCDQACQFPEITFNEEVSENTDQNRQTHSKEALVLQELNQLLIYLQKNISLLKEKTFEKFATENLKNLISIHCDIPNIIKKRYIQVNKTKEEMTKFIIRRCFQFIKTQINYQEQDNLGAEERDRLFYHTFFSSDQEFMKTLENGSIDNLIPFRKESKLKTINDAYLKKLFTSQKFSYYYQKFLDEFQTICKHENEEKIEKMTKQILKIIITRNYEKIKTYRRFPWKDHEFNKCENRAQEIYQKYHSQQFKNEKKLLKKELIKLEHIEISESIS</sequence>
<evidence type="ECO:0000313" key="1">
    <source>
        <dbReference type="EMBL" id="CAD8057854.1"/>
    </source>
</evidence>
<accession>A0A8S1L5C0</accession>
<dbReference type="Proteomes" id="UP000688137">
    <property type="component" value="Unassembled WGS sequence"/>
</dbReference>
<gene>
    <name evidence="1" type="ORF">PPRIM_AZ9-3.1.T0260253</name>
</gene>
<reference evidence="1" key="1">
    <citation type="submission" date="2021-01" db="EMBL/GenBank/DDBJ databases">
        <authorList>
            <consortium name="Genoscope - CEA"/>
            <person name="William W."/>
        </authorList>
    </citation>
    <scope>NUCLEOTIDE SEQUENCE</scope>
</reference>
<protein>
    <submittedName>
        <fullName evidence="1">Uncharacterized protein</fullName>
    </submittedName>
</protein>
<dbReference type="EMBL" id="CAJJDM010000025">
    <property type="protein sequence ID" value="CAD8057854.1"/>
    <property type="molecule type" value="Genomic_DNA"/>
</dbReference>
<organism evidence="1 2">
    <name type="scientific">Paramecium primaurelia</name>
    <dbReference type="NCBI Taxonomy" id="5886"/>
    <lineage>
        <taxon>Eukaryota</taxon>
        <taxon>Sar</taxon>
        <taxon>Alveolata</taxon>
        <taxon>Ciliophora</taxon>
        <taxon>Intramacronucleata</taxon>
        <taxon>Oligohymenophorea</taxon>
        <taxon>Peniculida</taxon>
        <taxon>Parameciidae</taxon>
        <taxon>Paramecium</taxon>
    </lineage>
</organism>
<dbReference type="AlphaFoldDB" id="A0A8S1L5C0"/>